<dbReference type="AlphaFoldDB" id="A0A832ZCP1"/>
<dbReference type="Proteomes" id="UP000643554">
    <property type="component" value="Unassembled WGS sequence"/>
</dbReference>
<keyword evidence="1" id="KW-1133">Transmembrane helix</keyword>
<keyword evidence="1" id="KW-0472">Membrane</keyword>
<gene>
    <name evidence="2" type="ORF">EYH15_01035</name>
</gene>
<accession>A0A832ZCP1</accession>
<feature type="non-terminal residue" evidence="2">
    <location>
        <position position="67"/>
    </location>
</feature>
<keyword evidence="1" id="KW-0812">Transmembrane</keyword>
<evidence type="ECO:0000313" key="3">
    <source>
        <dbReference type="Proteomes" id="UP000643554"/>
    </source>
</evidence>
<name>A0A832ZCP1_9EURY</name>
<reference evidence="2" key="1">
    <citation type="journal article" date="2020" name="ISME J.">
        <title>Gammaproteobacteria mediating utilization of methyl-, sulfur- and petroleum organic compounds in deep ocean hydrothermal plumes.</title>
        <authorList>
            <person name="Zhou Z."/>
            <person name="Liu Y."/>
            <person name="Pan J."/>
            <person name="Cron B.R."/>
            <person name="Toner B.M."/>
            <person name="Anantharaman K."/>
            <person name="Breier J.A."/>
            <person name="Dick G.J."/>
            <person name="Li M."/>
        </authorList>
    </citation>
    <scope>NUCLEOTIDE SEQUENCE</scope>
    <source>
        <strain evidence="2">SZUA-1453</strain>
    </source>
</reference>
<protein>
    <submittedName>
        <fullName evidence="2">Uncharacterized protein</fullName>
    </submittedName>
</protein>
<dbReference type="EMBL" id="DQUI01000023">
    <property type="protein sequence ID" value="HIP84063.1"/>
    <property type="molecule type" value="Genomic_DNA"/>
</dbReference>
<feature type="transmembrane region" description="Helical" evidence="1">
    <location>
        <begin position="7"/>
        <end position="24"/>
    </location>
</feature>
<organism evidence="2 3">
    <name type="scientific">Methanothermococcus okinawensis</name>
    <dbReference type="NCBI Taxonomy" id="155863"/>
    <lineage>
        <taxon>Archaea</taxon>
        <taxon>Methanobacteriati</taxon>
        <taxon>Methanobacteriota</taxon>
        <taxon>Methanomada group</taxon>
        <taxon>Methanococci</taxon>
        <taxon>Methanococcales</taxon>
        <taxon>Methanococcaceae</taxon>
        <taxon>Methanothermococcus</taxon>
    </lineage>
</organism>
<comment type="caution">
    <text evidence="2">The sequence shown here is derived from an EMBL/GenBank/DDBJ whole genome shotgun (WGS) entry which is preliminary data.</text>
</comment>
<feature type="transmembrane region" description="Helical" evidence="1">
    <location>
        <begin position="30"/>
        <end position="50"/>
    </location>
</feature>
<sequence length="67" mass="7271">MDIDNRIVKAALIGGVVTGVLAFIFSLIPIVSYCCCLLYILSGIITAYLLTQEYLPSDRDYLIAGAL</sequence>
<evidence type="ECO:0000313" key="2">
    <source>
        <dbReference type="EMBL" id="HIP84063.1"/>
    </source>
</evidence>
<evidence type="ECO:0000256" key="1">
    <source>
        <dbReference type="SAM" id="Phobius"/>
    </source>
</evidence>
<proteinExistence type="predicted"/>